<evidence type="ECO:0000313" key="2">
    <source>
        <dbReference type="Proteomes" id="UP000011713"/>
    </source>
</evidence>
<dbReference type="Proteomes" id="UP000011713">
    <property type="component" value="Unassembled WGS sequence"/>
</dbReference>
<protein>
    <submittedName>
        <fullName evidence="1">Uncharacterized protein</fullName>
    </submittedName>
</protein>
<name>M4BAE9_HYAAE</name>
<reference evidence="2" key="1">
    <citation type="journal article" date="2010" name="Science">
        <title>Signatures of adaptation to obligate biotrophy in the Hyaloperonospora arabidopsidis genome.</title>
        <authorList>
            <person name="Baxter L."/>
            <person name="Tripathy S."/>
            <person name="Ishaque N."/>
            <person name="Boot N."/>
            <person name="Cabral A."/>
            <person name="Kemen E."/>
            <person name="Thines M."/>
            <person name="Ah-Fong A."/>
            <person name="Anderson R."/>
            <person name="Badejoko W."/>
            <person name="Bittner-Eddy P."/>
            <person name="Boore J.L."/>
            <person name="Chibucos M.C."/>
            <person name="Coates M."/>
            <person name="Dehal P."/>
            <person name="Delehaunty K."/>
            <person name="Dong S."/>
            <person name="Downton P."/>
            <person name="Dumas B."/>
            <person name="Fabro G."/>
            <person name="Fronick C."/>
            <person name="Fuerstenberg S.I."/>
            <person name="Fulton L."/>
            <person name="Gaulin E."/>
            <person name="Govers F."/>
            <person name="Hughes L."/>
            <person name="Humphray S."/>
            <person name="Jiang R.H."/>
            <person name="Judelson H."/>
            <person name="Kamoun S."/>
            <person name="Kyung K."/>
            <person name="Meijer H."/>
            <person name="Minx P."/>
            <person name="Morris P."/>
            <person name="Nelson J."/>
            <person name="Phuntumart V."/>
            <person name="Qutob D."/>
            <person name="Rehmany A."/>
            <person name="Rougon-Cardoso A."/>
            <person name="Ryden P."/>
            <person name="Torto-Alalibo T."/>
            <person name="Studholme D."/>
            <person name="Wang Y."/>
            <person name="Win J."/>
            <person name="Wood J."/>
            <person name="Clifton S.W."/>
            <person name="Rogers J."/>
            <person name="Van den Ackerveken G."/>
            <person name="Jones J.D."/>
            <person name="McDowell J.M."/>
            <person name="Beynon J."/>
            <person name="Tyler B.M."/>
        </authorList>
    </citation>
    <scope>NUCLEOTIDE SEQUENCE [LARGE SCALE GENOMIC DNA]</scope>
    <source>
        <strain evidence="2">Emoy2</strain>
    </source>
</reference>
<accession>M4BAE9</accession>
<dbReference type="VEuPathDB" id="FungiDB:HpaG803259"/>
<proteinExistence type="predicted"/>
<dbReference type="EnsemblProtists" id="HpaT803259">
    <property type="protein sequence ID" value="HpaP803259"/>
    <property type="gene ID" value="HpaG803259"/>
</dbReference>
<dbReference type="eggNOG" id="ENOG502SPJ0">
    <property type="taxonomic scope" value="Eukaryota"/>
</dbReference>
<dbReference type="OMA" id="RECDVAH"/>
<dbReference type="EMBL" id="JH598070">
    <property type="status" value="NOT_ANNOTATED_CDS"/>
    <property type="molecule type" value="Genomic_DNA"/>
</dbReference>
<reference evidence="1" key="2">
    <citation type="submission" date="2015-06" db="UniProtKB">
        <authorList>
            <consortium name="EnsemblProtists"/>
        </authorList>
    </citation>
    <scope>IDENTIFICATION</scope>
    <source>
        <strain evidence="1">Emoy2</strain>
    </source>
</reference>
<organism evidence="1 2">
    <name type="scientific">Hyaloperonospora arabidopsidis (strain Emoy2)</name>
    <name type="common">Downy mildew agent</name>
    <name type="synonym">Peronospora arabidopsidis</name>
    <dbReference type="NCBI Taxonomy" id="559515"/>
    <lineage>
        <taxon>Eukaryota</taxon>
        <taxon>Sar</taxon>
        <taxon>Stramenopiles</taxon>
        <taxon>Oomycota</taxon>
        <taxon>Peronosporomycetes</taxon>
        <taxon>Peronosporales</taxon>
        <taxon>Peronosporaceae</taxon>
        <taxon>Hyaloperonospora</taxon>
    </lineage>
</organism>
<dbReference type="AlphaFoldDB" id="M4BAE9"/>
<dbReference type="HOGENOM" id="CLU_103157_0_0_1"/>
<dbReference type="InParanoid" id="M4BAE9"/>
<evidence type="ECO:0000313" key="1">
    <source>
        <dbReference type="EnsemblProtists" id="HpaP803259"/>
    </source>
</evidence>
<keyword evidence="2" id="KW-1185">Reference proteome</keyword>
<sequence>MVCPTKSDEHFGSCSEVAAVVMLRERNLFVLQARRGPTERVQTLTLLVHVREQDLSHFNGRSGTAGAQRIARLVELLDRDEAFQALVQETDDVPRQLEQRVKSKGKDGTHTLELSDVKIQWQVADESGLPCVLQRVQSGSDGAESWGRNTAIGSVEATGKYRPLPVRQLVVAVWMYPPHVEVALTEERTPVCDVAKQDFFTAVDNDNDSDRVDEDGVGRRW</sequence>